<dbReference type="Pfam" id="PF00691">
    <property type="entry name" value="OmpA"/>
    <property type="match status" value="1"/>
</dbReference>
<name>A0A2N3I9X1_9BACT</name>
<dbReference type="PANTHER" id="PTHR30329:SF21">
    <property type="entry name" value="LIPOPROTEIN YIAD-RELATED"/>
    <property type="match status" value="1"/>
</dbReference>
<evidence type="ECO:0000256" key="3">
    <source>
        <dbReference type="ARBA" id="ARBA00023237"/>
    </source>
</evidence>
<dbReference type="GO" id="GO:0009279">
    <property type="term" value="C:cell outer membrane"/>
    <property type="evidence" value="ECO:0007669"/>
    <property type="project" value="UniProtKB-SubCell"/>
</dbReference>
<dbReference type="PRINTS" id="PR01021">
    <property type="entry name" value="OMPADOMAIN"/>
</dbReference>
<protein>
    <submittedName>
        <fullName evidence="6">OmpA family</fullName>
    </submittedName>
</protein>
<proteinExistence type="predicted"/>
<dbReference type="AlphaFoldDB" id="A0A2N3I9X1"/>
<evidence type="ECO:0000313" key="7">
    <source>
        <dbReference type="Proteomes" id="UP000233387"/>
    </source>
</evidence>
<dbReference type="CDD" id="cd07185">
    <property type="entry name" value="OmpA_C-like"/>
    <property type="match status" value="1"/>
</dbReference>
<comment type="caution">
    <text evidence="6">The sequence shown here is derived from an EMBL/GenBank/DDBJ whole genome shotgun (WGS) entry which is preliminary data.</text>
</comment>
<sequence>MRIFAVLCFFTIIFSTCQKPQGTSSTSGASEFNDCGGLDDGRFTIGANGIRLMYGFPIPASTSHFVVKVGDKFASNYGRLPGVKKICTKKKFKIVGNRKFSEMEFKFEGVTITQRLIPVDDNLKEVDSLSPARYYLIEYEFENNRLEPREVAFQLLIDNMIADNDAPKLDGDGTMVDVETKYTGEHVPKQVFLYRKARDLSDHTAEILTAKEKAVKPDELAIGRWPYFHQIVWDYTPCNCPYTDAAVLMRWNAQTLSTGQKRRIGVYYGMARKSNKTASQDIVRLQTTFTESVSMRLFADTAYFDNASAVLSKDFTSRIDQILQGRDVRKVVGVLVEGHTDAKGTNEANVEYSRKRAKSVMDYLAKKGIPNEKVVPKGYGEMYALQNSDAETNGNPKDRKAVIIMYMEQ</sequence>
<evidence type="ECO:0000313" key="6">
    <source>
        <dbReference type="EMBL" id="PKQ67068.1"/>
    </source>
</evidence>
<dbReference type="InterPro" id="IPR006664">
    <property type="entry name" value="OMP_bac"/>
</dbReference>
<evidence type="ECO:0000256" key="1">
    <source>
        <dbReference type="ARBA" id="ARBA00004442"/>
    </source>
</evidence>
<comment type="subcellular location">
    <subcellularLocation>
        <location evidence="1">Cell outer membrane</location>
    </subcellularLocation>
</comment>
<dbReference type="PANTHER" id="PTHR30329">
    <property type="entry name" value="STATOR ELEMENT OF FLAGELLAR MOTOR COMPLEX"/>
    <property type="match status" value="1"/>
</dbReference>
<dbReference type="InterPro" id="IPR006665">
    <property type="entry name" value="OmpA-like"/>
</dbReference>
<organism evidence="6 7">
    <name type="scientific">Raineya orbicola</name>
    <dbReference type="NCBI Taxonomy" id="2016530"/>
    <lineage>
        <taxon>Bacteria</taxon>
        <taxon>Pseudomonadati</taxon>
        <taxon>Bacteroidota</taxon>
        <taxon>Cytophagia</taxon>
        <taxon>Cytophagales</taxon>
        <taxon>Raineyaceae</taxon>
        <taxon>Raineya</taxon>
    </lineage>
</organism>
<dbReference type="SUPFAM" id="SSF103088">
    <property type="entry name" value="OmpA-like"/>
    <property type="match status" value="1"/>
</dbReference>
<accession>A0A2N3I9X1</accession>
<feature type="domain" description="OmpA-like" evidence="5">
    <location>
        <begin position="291"/>
        <end position="409"/>
    </location>
</feature>
<dbReference type="Proteomes" id="UP000233387">
    <property type="component" value="Unassembled WGS sequence"/>
</dbReference>
<evidence type="ECO:0000256" key="4">
    <source>
        <dbReference type="PROSITE-ProRule" id="PRU00473"/>
    </source>
</evidence>
<dbReference type="EMBL" id="NKXO01000038">
    <property type="protein sequence ID" value="PKQ67068.1"/>
    <property type="molecule type" value="Genomic_DNA"/>
</dbReference>
<dbReference type="PROSITE" id="PS51123">
    <property type="entry name" value="OMPA_2"/>
    <property type="match status" value="1"/>
</dbReference>
<gene>
    <name evidence="6" type="ORF">Rain11_2173</name>
</gene>
<evidence type="ECO:0000259" key="5">
    <source>
        <dbReference type="PROSITE" id="PS51123"/>
    </source>
</evidence>
<keyword evidence="7" id="KW-1185">Reference proteome</keyword>
<dbReference type="RefSeq" id="WP_101359436.1">
    <property type="nucleotide sequence ID" value="NZ_NKXO01000038.1"/>
</dbReference>
<evidence type="ECO:0000256" key="2">
    <source>
        <dbReference type="ARBA" id="ARBA00023136"/>
    </source>
</evidence>
<keyword evidence="2 4" id="KW-0472">Membrane</keyword>
<dbReference type="InterPro" id="IPR050330">
    <property type="entry name" value="Bact_OuterMem_StrucFunc"/>
</dbReference>
<keyword evidence="3" id="KW-0998">Cell outer membrane</keyword>
<dbReference type="OrthoDB" id="611024at2"/>
<reference evidence="6 7" key="1">
    <citation type="submission" date="2017-06" db="EMBL/GenBank/DDBJ databases">
        <title>Raineya orbicola gen. nov., sp. nov. a slightly thermophilic bacterium of the phylum Bacteroidetes and the description of Raineyaceae fam. nov.</title>
        <authorList>
            <person name="Albuquerque L."/>
            <person name="Polonia A.R.M."/>
            <person name="Barroso C."/>
            <person name="Froufe H.J.C."/>
            <person name="Lage O."/>
            <person name="Lobo-Da-Cunha A."/>
            <person name="Egas C."/>
            <person name="Da Costa M.S."/>
        </authorList>
    </citation>
    <scope>NUCLEOTIDE SEQUENCE [LARGE SCALE GENOMIC DNA]</scope>
    <source>
        <strain evidence="6 7">SPSPC-11</strain>
    </source>
</reference>
<dbReference type="Gene3D" id="3.30.1330.60">
    <property type="entry name" value="OmpA-like domain"/>
    <property type="match status" value="1"/>
</dbReference>
<dbReference type="InterPro" id="IPR036737">
    <property type="entry name" value="OmpA-like_sf"/>
</dbReference>